<accession>A0A512MC72</accession>
<dbReference type="OrthoDB" id="191807at2"/>
<name>A0A512MC72_9BACT</name>
<evidence type="ECO:0008006" key="4">
    <source>
        <dbReference type="Google" id="ProtNLM"/>
    </source>
</evidence>
<reference evidence="2 3" key="1">
    <citation type="submission" date="2019-07" db="EMBL/GenBank/DDBJ databases">
        <title>Whole genome shotgun sequence of Brevifollis gellanilyticus NBRC 108608.</title>
        <authorList>
            <person name="Hosoyama A."/>
            <person name="Uohara A."/>
            <person name="Ohji S."/>
            <person name="Ichikawa N."/>
        </authorList>
    </citation>
    <scope>NUCLEOTIDE SEQUENCE [LARGE SCALE GENOMIC DNA]</scope>
    <source>
        <strain evidence="2 3">NBRC 108608</strain>
    </source>
</reference>
<dbReference type="SUPFAM" id="SSF54523">
    <property type="entry name" value="Pili subunits"/>
    <property type="match status" value="1"/>
</dbReference>
<dbReference type="AlphaFoldDB" id="A0A512MC72"/>
<dbReference type="NCBIfam" id="TIGR02532">
    <property type="entry name" value="IV_pilin_GFxxxE"/>
    <property type="match status" value="1"/>
</dbReference>
<evidence type="ECO:0000313" key="2">
    <source>
        <dbReference type="EMBL" id="GEP44340.1"/>
    </source>
</evidence>
<proteinExistence type="predicted"/>
<feature type="transmembrane region" description="Helical" evidence="1">
    <location>
        <begin position="20"/>
        <end position="40"/>
    </location>
</feature>
<gene>
    <name evidence="2" type="ORF">BGE01nite_36310</name>
</gene>
<keyword evidence="1" id="KW-0472">Membrane</keyword>
<protein>
    <recommendedName>
        <fullName evidence="4">Prepilin-type N-terminal cleavage/methylation domain-containing protein</fullName>
    </recommendedName>
</protein>
<evidence type="ECO:0000256" key="1">
    <source>
        <dbReference type="SAM" id="Phobius"/>
    </source>
</evidence>
<comment type="caution">
    <text evidence="2">The sequence shown here is derived from an EMBL/GenBank/DDBJ whole genome shotgun (WGS) entry which is preliminary data.</text>
</comment>
<evidence type="ECO:0000313" key="3">
    <source>
        <dbReference type="Proteomes" id="UP000321577"/>
    </source>
</evidence>
<dbReference type="Proteomes" id="UP000321577">
    <property type="component" value="Unassembled WGS sequence"/>
</dbReference>
<organism evidence="2 3">
    <name type="scientific">Brevifollis gellanilyticus</name>
    <dbReference type="NCBI Taxonomy" id="748831"/>
    <lineage>
        <taxon>Bacteria</taxon>
        <taxon>Pseudomonadati</taxon>
        <taxon>Verrucomicrobiota</taxon>
        <taxon>Verrucomicrobiia</taxon>
        <taxon>Verrucomicrobiales</taxon>
        <taxon>Verrucomicrobiaceae</taxon>
    </lineage>
</organism>
<dbReference type="InterPro" id="IPR012902">
    <property type="entry name" value="N_methyl_site"/>
</dbReference>
<dbReference type="EMBL" id="BKAG01000028">
    <property type="protein sequence ID" value="GEP44340.1"/>
    <property type="molecule type" value="Genomic_DNA"/>
</dbReference>
<dbReference type="RefSeq" id="WP_146852187.1">
    <property type="nucleotide sequence ID" value="NZ_BKAG01000028.1"/>
</dbReference>
<keyword evidence="1" id="KW-1133">Transmembrane helix</keyword>
<sequence>MKINPRLQVRREAFTLIELITVVSVIVILFALVVGGFTYADRSSKRSRTEIVIRASRSALESYKEKFGSYPLVNNGSSTVTVAEKSYIAGGGACLYQALSGDGFDFIEGATGQGVPSSDGQLDEHEAPNVTLNDMPKEMWAKTDGIYYMVDGFGHPIRYVKAAPTTAAIPGQGAPEPTTINRGSYDIWSYGEDDKNILSSSLDAANGSGSARIDVKWIKNW</sequence>
<dbReference type="InterPro" id="IPR045584">
    <property type="entry name" value="Pilin-like"/>
</dbReference>
<dbReference type="Gene3D" id="3.30.700.10">
    <property type="entry name" value="Glycoprotein, Type 4 Pilin"/>
    <property type="match status" value="1"/>
</dbReference>
<keyword evidence="1" id="KW-0812">Transmembrane</keyword>
<keyword evidence="3" id="KW-1185">Reference proteome</keyword>